<keyword evidence="2" id="KW-0472">Membrane</keyword>
<keyword evidence="2" id="KW-0812">Transmembrane</keyword>
<feature type="transmembrane region" description="Helical" evidence="2">
    <location>
        <begin position="253"/>
        <end position="273"/>
    </location>
</feature>
<reference evidence="3" key="1">
    <citation type="journal article" date="2023" name="Mol. Phylogenet. Evol.">
        <title>Genome-scale phylogeny and comparative genomics of the fungal order Sordariales.</title>
        <authorList>
            <person name="Hensen N."/>
            <person name="Bonometti L."/>
            <person name="Westerberg I."/>
            <person name="Brannstrom I.O."/>
            <person name="Guillou S."/>
            <person name="Cros-Aarteil S."/>
            <person name="Calhoun S."/>
            <person name="Haridas S."/>
            <person name="Kuo A."/>
            <person name="Mondo S."/>
            <person name="Pangilinan J."/>
            <person name="Riley R."/>
            <person name="LaButti K."/>
            <person name="Andreopoulos B."/>
            <person name="Lipzen A."/>
            <person name="Chen C."/>
            <person name="Yan M."/>
            <person name="Daum C."/>
            <person name="Ng V."/>
            <person name="Clum A."/>
            <person name="Steindorff A."/>
            <person name="Ohm R.A."/>
            <person name="Martin F."/>
            <person name="Silar P."/>
            <person name="Natvig D.O."/>
            <person name="Lalanne C."/>
            <person name="Gautier V."/>
            <person name="Ament-Velasquez S.L."/>
            <person name="Kruys A."/>
            <person name="Hutchinson M.I."/>
            <person name="Powell A.J."/>
            <person name="Barry K."/>
            <person name="Miller A.N."/>
            <person name="Grigoriev I.V."/>
            <person name="Debuchy R."/>
            <person name="Gladieux P."/>
            <person name="Hiltunen Thoren M."/>
            <person name="Johannesson H."/>
        </authorList>
    </citation>
    <scope>NUCLEOTIDE SEQUENCE</scope>
    <source>
        <strain evidence="3">PSN309</strain>
    </source>
</reference>
<evidence type="ECO:0008006" key="5">
    <source>
        <dbReference type="Google" id="ProtNLM"/>
    </source>
</evidence>
<dbReference type="EMBL" id="MU864386">
    <property type="protein sequence ID" value="KAK4188630.1"/>
    <property type="molecule type" value="Genomic_DNA"/>
</dbReference>
<evidence type="ECO:0000313" key="3">
    <source>
        <dbReference type="EMBL" id="KAK4188630.1"/>
    </source>
</evidence>
<gene>
    <name evidence="3" type="ORF">QBC35DRAFT_514672</name>
</gene>
<evidence type="ECO:0000256" key="2">
    <source>
        <dbReference type="SAM" id="Phobius"/>
    </source>
</evidence>
<keyword evidence="4" id="KW-1185">Reference proteome</keyword>
<reference evidence="3" key="2">
    <citation type="submission" date="2023-05" db="EMBL/GenBank/DDBJ databases">
        <authorList>
            <consortium name="Lawrence Berkeley National Laboratory"/>
            <person name="Steindorff A."/>
            <person name="Hensen N."/>
            <person name="Bonometti L."/>
            <person name="Westerberg I."/>
            <person name="Brannstrom I.O."/>
            <person name="Guillou S."/>
            <person name="Cros-Aarteil S."/>
            <person name="Calhoun S."/>
            <person name="Haridas S."/>
            <person name="Kuo A."/>
            <person name="Mondo S."/>
            <person name="Pangilinan J."/>
            <person name="Riley R."/>
            <person name="Labutti K."/>
            <person name="Andreopoulos B."/>
            <person name="Lipzen A."/>
            <person name="Chen C."/>
            <person name="Yanf M."/>
            <person name="Daum C."/>
            <person name="Ng V."/>
            <person name="Clum A."/>
            <person name="Ohm R."/>
            <person name="Martin F."/>
            <person name="Silar P."/>
            <person name="Natvig D."/>
            <person name="Lalanne C."/>
            <person name="Gautier V."/>
            <person name="Ament-Velasquez S.L."/>
            <person name="Kruys A."/>
            <person name="Hutchinson M.I."/>
            <person name="Powell A.J."/>
            <person name="Barry K."/>
            <person name="Miller A.N."/>
            <person name="Grigoriev I.V."/>
            <person name="Debuchy R."/>
            <person name="Gladieux P."/>
            <person name="Thoren M.H."/>
            <person name="Johannesson H."/>
        </authorList>
    </citation>
    <scope>NUCLEOTIDE SEQUENCE</scope>
    <source>
        <strain evidence="3">PSN309</strain>
    </source>
</reference>
<feature type="region of interest" description="Disordered" evidence="1">
    <location>
        <begin position="452"/>
        <end position="475"/>
    </location>
</feature>
<evidence type="ECO:0000256" key="1">
    <source>
        <dbReference type="SAM" id="MobiDB-lite"/>
    </source>
</evidence>
<protein>
    <recommendedName>
        <fullName evidence="5">Integral membrane protein</fullName>
    </recommendedName>
</protein>
<proteinExistence type="predicted"/>
<dbReference type="AlphaFoldDB" id="A0AAN6WWK5"/>
<sequence>MSITTDDKQQCTTRRLTRPLAHLSDRTSLTFTRKHTQLSLGIRPDPRAKLRNNISVAIGYIELSNVADIAANVYNSLPIPYIIKAVMFLGGTVCTGMLCVIIRDAFLSWQNLRGLAAERKSLLASLASLQCPESGHDTALKRTLKCFLQINRQDAQAELIYRFGMECVVAIGSLLVGVGTYMAMFGEDPYLFETSNLLTGYLGNSPFALCGVVNLVWAFATLSHLKHRHHRHTSAGRVRDHRIQAMLRNRARYIRLHGILNGGPGIVSGAMSLATATQWWAYVILFPCIFTSVIANWLWRKKIGYDRPFFHQNNTTAGTVAPTTEDEIIRALEEVDDCRRQVATMRLVSKTIGFRPLLEFILHINLFEEFCLRLARDGVLRETFLPLKEKTERVTLDVYGLFDPALNDDIKERLLKVARKTVSEEAERGLEHRERWLLEVLGCYMALGEQDKDVEKDDPSDNTRNGSTDCLLPWR</sequence>
<feature type="transmembrane region" description="Helical" evidence="2">
    <location>
        <begin position="159"/>
        <end position="185"/>
    </location>
</feature>
<accession>A0AAN6WWK5</accession>
<organism evidence="3 4">
    <name type="scientific">Podospora australis</name>
    <dbReference type="NCBI Taxonomy" id="1536484"/>
    <lineage>
        <taxon>Eukaryota</taxon>
        <taxon>Fungi</taxon>
        <taxon>Dikarya</taxon>
        <taxon>Ascomycota</taxon>
        <taxon>Pezizomycotina</taxon>
        <taxon>Sordariomycetes</taxon>
        <taxon>Sordariomycetidae</taxon>
        <taxon>Sordariales</taxon>
        <taxon>Podosporaceae</taxon>
        <taxon>Podospora</taxon>
    </lineage>
</organism>
<evidence type="ECO:0000313" key="4">
    <source>
        <dbReference type="Proteomes" id="UP001302126"/>
    </source>
</evidence>
<feature type="transmembrane region" description="Helical" evidence="2">
    <location>
        <begin position="81"/>
        <end position="102"/>
    </location>
</feature>
<feature type="compositionally biased region" description="Basic and acidic residues" evidence="1">
    <location>
        <begin position="452"/>
        <end position="461"/>
    </location>
</feature>
<dbReference type="Proteomes" id="UP001302126">
    <property type="component" value="Unassembled WGS sequence"/>
</dbReference>
<comment type="caution">
    <text evidence="3">The sequence shown here is derived from an EMBL/GenBank/DDBJ whole genome shotgun (WGS) entry which is preliminary data.</text>
</comment>
<name>A0AAN6WWK5_9PEZI</name>
<feature type="transmembrane region" description="Helical" evidence="2">
    <location>
        <begin position="205"/>
        <end position="225"/>
    </location>
</feature>
<feature type="transmembrane region" description="Helical" evidence="2">
    <location>
        <begin position="279"/>
        <end position="299"/>
    </location>
</feature>
<keyword evidence="2" id="KW-1133">Transmembrane helix</keyword>